<comment type="cofactor">
    <cofactor evidence="1">
        <name>Zn(2+)</name>
        <dbReference type="ChEBI" id="CHEBI:29105"/>
    </cofactor>
</comment>
<dbReference type="PANTHER" id="PTHR12863">
    <property type="entry name" value="FATTY ACID HYDROXYLASE"/>
    <property type="match status" value="1"/>
</dbReference>
<evidence type="ECO:0000256" key="6">
    <source>
        <dbReference type="ARBA" id="ARBA00022824"/>
    </source>
</evidence>
<proteinExistence type="predicted"/>
<accession>A0A1Y0IRH2</accession>
<feature type="transmembrane region" description="Helical" evidence="14">
    <location>
        <begin position="91"/>
        <end position="111"/>
    </location>
</feature>
<dbReference type="EMBL" id="CP021434">
    <property type="protein sequence ID" value="ARU61973.1"/>
    <property type="molecule type" value="Genomic_DNA"/>
</dbReference>
<keyword evidence="11" id="KW-0443">Lipid metabolism</keyword>
<evidence type="ECO:0000256" key="2">
    <source>
        <dbReference type="ARBA" id="ARBA00004477"/>
    </source>
</evidence>
<keyword evidence="12 14" id="KW-0472">Membrane</keyword>
<evidence type="ECO:0000313" key="17">
    <source>
        <dbReference type="Proteomes" id="UP000195437"/>
    </source>
</evidence>
<protein>
    <submittedName>
        <fullName evidence="16">Fatty acid hydroxylase</fullName>
    </submittedName>
</protein>
<dbReference type="InterPro" id="IPR014430">
    <property type="entry name" value="Scs7"/>
</dbReference>
<sequence length="202" mass="23329">MKHLRDFISHRSVWIMGLIFLSCLAVVTVSGGLAVGSVWLVIALGAGLFFVSEYTTHRFLFHMKPPKNPTLLKMMKKLHYDHHEVPNDLDLLFLPVWYSIPNYGLLGLITYLLTWDVLTAFAVVTGAIGALLYYEWVHFVAHRPIKPLTTWGRWMKKVHLWHHYKNENYWFGVSNPSMDYLIGTFKEEKGVELSPTARKLQG</sequence>
<evidence type="ECO:0000256" key="10">
    <source>
        <dbReference type="ARBA" id="ARBA00023002"/>
    </source>
</evidence>
<dbReference type="GO" id="GO:0006633">
    <property type="term" value="P:fatty acid biosynthetic process"/>
    <property type="evidence" value="ECO:0007669"/>
    <property type="project" value="UniProtKB-KW"/>
</dbReference>
<evidence type="ECO:0000256" key="5">
    <source>
        <dbReference type="ARBA" id="ARBA00022723"/>
    </source>
</evidence>
<dbReference type="GO" id="GO:0016020">
    <property type="term" value="C:membrane"/>
    <property type="evidence" value="ECO:0007669"/>
    <property type="project" value="InterPro"/>
</dbReference>
<evidence type="ECO:0000259" key="15">
    <source>
        <dbReference type="Pfam" id="PF04116"/>
    </source>
</evidence>
<keyword evidence="9 14" id="KW-1133">Transmembrane helix</keyword>
<evidence type="ECO:0000256" key="14">
    <source>
        <dbReference type="SAM" id="Phobius"/>
    </source>
</evidence>
<keyword evidence="17" id="KW-1185">Reference proteome</keyword>
<dbReference type="OrthoDB" id="9784228at2"/>
<evidence type="ECO:0000256" key="1">
    <source>
        <dbReference type="ARBA" id="ARBA00001947"/>
    </source>
</evidence>
<evidence type="ECO:0000256" key="4">
    <source>
        <dbReference type="ARBA" id="ARBA00022692"/>
    </source>
</evidence>
<organism evidence="16 17">
    <name type="scientific">Tumebacillus avium</name>
    <dbReference type="NCBI Taxonomy" id="1903704"/>
    <lineage>
        <taxon>Bacteria</taxon>
        <taxon>Bacillati</taxon>
        <taxon>Bacillota</taxon>
        <taxon>Bacilli</taxon>
        <taxon>Bacillales</taxon>
        <taxon>Alicyclobacillaceae</taxon>
        <taxon>Tumebacillus</taxon>
    </lineage>
</organism>
<dbReference type="AlphaFoldDB" id="A0A1Y0IRH2"/>
<keyword evidence="6" id="KW-0256">Endoplasmic reticulum</keyword>
<dbReference type="PANTHER" id="PTHR12863:SF1">
    <property type="entry name" value="FATTY ACID 2-HYDROXYLASE"/>
    <property type="match status" value="1"/>
</dbReference>
<feature type="transmembrane region" description="Helical" evidence="14">
    <location>
        <begin position="117"/>
        <end position="136"/>
    </location>
</feature>
<keyword evidence="4 14" id="KW-0812">Transmembrane</keyword>
<evidence type="ECO:0000256" key="3">
    <source>
        <dbReference type="ARBA" id="ARBA00022516"/>
    </source>
</evidence>
<evidence type="ECO:0000256" key="8">
    <source>
        <dbReference type="ARBA" id="ARBA00022833"/>
    </source>
</evidence>
<keyword evidence="5" id="KW-0479">Metal-binding</keyword>
<reference evidence="17" key="1">
    <citation type="submission" date="2017-05" db="EMBL/GenBank/DDBJ databases">
        <authorList>
            <person name="Sung H."/>
        </authorList>
    </citation>
    <scope>NUCLEOTIDE SEQUENCE [LARGE SCALE GENOMIC DNA]</scope>
    <source>
        <strain evidence="17">AR23208</strain>
    </source>
</reference>
<keyword evidence="10" id="KW-0560">Oxidoreductase</keyword>
<dbReference type="PROSITE" id="PS51257">
    <property type="entry name" value="PROKAR_LIPOPROTEIN"/>
    <property type="match status" value="1"/>
</dbReference>
<dbReference type="GO" id="GO:0080132">
    <property type="term" value="F:fatty acid 2-hydroxylase activity"/>
    <property type="evidence" value="ECO:0007669"/>
    <property type="project" value="InterPro"/>
</dbReference>
<evidence type="ECO:0000256" key="13">
    <source>
        <dbReference type="ARBA" id="ARBA00023160"/>
    </source>
</evidence>
<feature type="domain" description="Fatty acid hydroxylase" evidence="15">
    <location>
        <begin position="43"/>
        <end position="184"/>
    </location>
</feature>
<name>A0A1Y0IRH2_9BACL</name>
<dbReference type="RefSeq" id="WP_087457342.1">
    <property type="nucleotide sequence ID" value="NZ_CP021434.1"/>
</dbReference>
<keyword evidence="8" id="KW-0862">Zinc</keyword>
<dbReference type="GO" id="GO:0005506">
    <property type="term" value="F:iron ion binding"/>
    <property type="evidence" value="ECO:0007669"/>
    <property type="project" value="InterPro"/>
</dbReference>
<keyword evidence="13" id="KW-0275">Fatty acid biosynthesis</keyword>
<dbReference type="KEGG" id="tum:CBW65_13905"/>
<keyword evidence="3" id="KW-0444">Lipid biosynthesis</keyword>
<feature type="transmembrane region" description="Helical" evidence="14">
    <location>
        <begin position="37"/>
        <end position="55"/>
    </location>
</feature>
<evidence type="ECO:0000256" key="11">
    <source>
        <dbReference type="ARBA" id="ARBA00023098"/>
    </source>
</evidence>
<evidence type="ECO:0000256" key="12">
    <source>
        <dbReference type="ARBA" id="ARBA00023136"/>
    </source>
</evidence>
<keyword evidence="7" id="KW-0276">Fatty acid metabolism</keyword>
<dbReference type="Pfam" id="PF04116">
    <property type="entry name" value="FA_hydroxylase"/>
    <property type="match status" value="1"/>
</dbReference>
<evidence type="ECO:0000256" key="9">
    <source>
        <dbReference type="ARBA" id="ARBA00022989"/>
    </source>
</evidence>
<evidence type="ECO:0000313" key="16">
    <source>
        <dbReference type="EMBL" id="ARU61973.1"/>
    </source>
</evidence>
<dbReference type="InterPro" id="IPR006694">
    <property type="entry name" value="Fatty_acid_hydroxylase"/>
</dbReference>
<evidence type="ECO:0000256" key="7">
    <source>
        <dbReference type="ARBA" id="ARBA00022832"/>
    </source>
</evidence>
<gene>
    <name evidence="16" type="ORF">CBW65_13905</name>
</gene>
<feature type="transmembrane region" description="Helical" evidence="14">
    <location>
        <begin position="12"/>
        <end position="31"/>
    </location>
</feature>
<comment type="subcellular location">
    <subcellularLocation>
        <location evidence="2">Endoplasmic reticulum membrane</location>
        <topology evidence="2">Multi-pass membrane protein</topology>
    </subcellularLocation>
</comment>
<dbReference type="Proteomes" id="UP000195437">
    <property type="component" value="Chromosome"/>
</dbReference>